<evidence type="ECO:0000313" key="4">
    <source>
        <dbReference type="Proteomes" id="UP001186944"/>
    </source>
</evidence>
<comment type="caution">
    <text evidence="3">The sequence shown here is derived from an EMBL/GenBank/DDBJ whole genome shotgun (WGS) entry which is preliminary data.</text>
</comment>
<sequence length="401" mass="45436">TLSRLLLSFSMYTNAKKLMSTKQTAGSLTAINGIRAISISWVVLGHTFIFVITFSSNFNVWLPEMLQRWSFQPINNALVCVDSFFAMRLTPAYMLLLLFDVGLLRYLGDGPFWPRQGFETNQCKNNWWWNLLYLNNFLDNGNPSCFAWGWYLANDMQFFLISPLFLLPLYHNEVLGVILCCLSVVGTWVATGILSTHYGMPPSLFGGGGTNAFGNYYQWYYEKPFCRLGPYIVGILTGYALFKSRCRVKINKYLNLLTWAVATALAVTILYGLRDPIVESPMSTQVSALYNTTHRTVWGACVCWVIFACATGNGGFINTLLSWRTFGPFARMSYCIYLIHPLVMYLYYGNLREMIYLADLSGIYLFLGNLVASCMAAFVASLLFEAPMLGLEKVAFRRGHK</sequence>
<feature type="transmembrane region" description="Helical" evidence="1">
    <location>
        <begin position="74"/>
        <end position="99"/>
    </location>
</feature>
<dbReference type="InterPro" id="IPR002656">
    <property type="entry name" value="Acyl_transf_3_dom"/>
</dbReference>
<feature type="non-terminal residue" evidence="3">
    <location>
        <position position="1"/>
    </location>
</feature>
<feature type="transmembrane region" description="Helical" evidence="1">
    <location>
        <begin position="174"/>
        <end position="194"/>
    </location>
</feature>
<proteinExistence type="predicted"/>
<evidence type="ECO:0000313" key="3">
    <source>
        <dbReference type="EMBL" id="KAK3088864.1"/>
    </source>
</evidence>
<evidence type="ECO:0000259" key="2">
    <source>
        <dbReference type="Pfam" id="PF01757"/>
    </source>
</evidence>
<keyword evidence="4" id="KW-1185">Reference proteome</keyword>
<organism evidence="3 4">
    <name type="scientific">Pinctada imbricata</name>
    <name type="common">Atlantic pearl-oyster</name>
    <name type="synonym">Pinctada martensii</name>
    <dbReference type="NCBI Taxonomy" id="66713"/>
    <lineage>
        <taxon>Eukaryota</taxon>
        <taxon>Metazoa</taxon>
        <taxon>Spiralia</taxon>
        <taxon>Lophotrochozoa</taxon>
        <taxon>Mollusca</taxon>
        <taxon>Bivalvia</taxon>
        <taxon>Autobranchia</taxon>
        <taxon>Pteriomorphia</taxon>
        <taxon>Pterioida</taxon>
        <taxon>Pterioidea</taxon>
        <taxon>Pteriidae</taxon>
        <taxon>Pinctada</taxon>
    </lineage>
</organism>
<feature type="transmembrane region" description="Helical" evidence="1">
    <location>
        <begin position="225"/>
        <end position="242"/>
    </location>
</feature>
<feature type="transmembrane region" description="Helical" evidence="1">
    <location>
        <begin position="148"/>
        <end position="167"/>
    </location>
</feature>
<keyword evidence="1" id="KW-1133">Transmembrane helix</keyword>
<feature type="transmembrane region" description="Helical" evidence="1">
    <location>
        <begin position="329"/>
        <end position="348"/>
    </location>
</feature>
<protein>
    <recommendedName>
        <fullName evidence="2">Acyltransferase 3 domain-containing protein</fullName>
    </recommendedName>
</protein>
<dbReference type="Proteomes" id="UP001186944">
    <property type="component" value="Unassembled WGS sequence"/>
</dbReference>
<feature type="transmembrane region" description="Helical" evidence="1">
    <location>
        <begin position="297"/>
        <end position="317"/>
    </location>
</feature>
<gene>
    <name evidence="3" type="ORF">FSP39_024750</name>
</gene>
<feature type="transmembrane region" description="Helical" evidence="1">
    <location>
        <begin position="254"/>
        <end position="273"/>
    </location>
</feature>
<evidence type="ECO:0000256" key="1">
    <source>
        <dbReference type="SAM" id="Phobius"/>
    </source>
</evidence>
<dbReference type="EMBL" id="VSWD01000011">
    <property type="protein sequence ID" value="KAK3088864.1"/>
    <property type="molecule type" value="Genomic_DNA"/>
</dbReference>
<dbReference type="AlphaFoldDB" id="A0AA88XMZ2"/>
<feature type="domain" description="Acyltransferase 3" evidence="2">
    <location>
        <begin position="125"/>
        <end position="383"/>
    </location>
</feature>
<dbReference type="PANTHER" id="PTHR11161:SF0">
    <property type="entry name" value="O-ACYLTRANSFERASE LIKE PROTEIN"/>
    <property type="match status" value="1"/>
</dbReference>
<keyword evidence="1" id="KW-0812">Transmembrane</keyword>
<reference evidence="3" key="1">
    <citation type="submission" date="2019-08" db="EMBL/GenBank/DDBJ databases">
        <title>The improved chromosome-level genome for the pearl oyster Pinctada fucata martensii using PacBio sequencing and Hi-C.</title>
        <authorList>
            <person name="Zheng Z."/>
        </authorList>
    </citation>
    <scope>NUCLEOTIDE SEQUENCE</scope>
    <source>
        <strain evidence="3">ZZ-2019</strain>
        <tissue evidence="3">Adductor muscle</tissue>
    </source>
</reference>
<dbReference type="GO" id="GO:0016747">
    <property type="term" value="F:acyltransferase activity, transferring groups other than amino-acyl groups"/>
    <property type="evidence" value="ECO:0007669"/>
    <property type="project" value="InterPro"/>
</dbReference>
<feature type="transmembrane region" description="Helical" evidence="1">
    <location>
        <begin position="39"/>
        <end position="62"/>
    </location>
</feature>
<dbReference type="InterPro" id="IPR052728">
    <property type="entry name" value="O2_lipid_transport_reg"/>
</dbReference>
<accession>A0AA88XMZ2</accession>
<dbReference type="PANTHER" id="PTHR11161">
    <property type="entry name" value="O-ACYLTRANSFERASE"/>
    <property type="match status" value="1"/>
</dbReference>
<name>A0AA88XMZ2_PINIB</name>
<keyword evidence="1" id="KW-0472">Membrane</keyword>
<feature type="transmembrane region" description="Helical" evidence="1">
    <location>
        <begin position="363"/>
        <end position="384"/>
    </location>
</feature>
<dbReference type="Pfam" id="PF01757">
    <property type="entry name" value="Acyl_transf_3"/>
    <property type="match status" value="1"/>
</dbReference>